<protein>
    <recommendedName>
        <fullName evidence="6">Methylamine utilisation protein MauE domain-containing protein</fullName>
    </recommendedName>
</protein>
<dbReference type="Proteomes" id="UP000250831">
    <property type="component" value="Unassembled WGS sequence"/>
</dbReference>
<feature type="transmembrane region" description="Helical" evidence="5">
    <location>
        <begin position="115"/>
        <end position="138"/>
    </location>
</feature>
<evidence type="ECO:0000313" key="7">
    <source>
        <dbReference type="EMBL" id="PUV21450.1"/>
    </source>
</evidence>
<accession>A0A363NL74</accession>
<comment type="subcellular location">
    <subcellularLocation>
        <location evidence="1">Membrane</location>
        <topology evidence="1">Multi-pass membrane protein</topology>
    </subcellularLocation>
</comment>
<feature type="domain" description="Methylamine utilisation protein MauE" evidence="6">
    <location>
        <begin position="8"/>
        <end position="136"/>
    </location>
</feature>
<gene>
    <name evidence="7" type="ORF">DCO56_26965</name>
</gene>
<evidence type="ECO:0000256" key="5">
    <source>
        <dbReference type="SAM" id="Phobius"/>
    </source>
</evidence>
<name>A0A363NL74_9SPHI</name>
<keyword evidence="4 5" id="KW-0472">Membrane</keyword>
<dbReference type="GO" id="GO:0016020">
    <property type="term" value="C:membrane"/>
    <property type="evidence" value="ECO:0007669"/>
    <property type="project" value="UniProtKB-SubCell"/>
</dbReference>
<keyword evidence="2 5" id="KW-0812">Transmembrane</keyword>
<keyword evidence="3 5" id="KW-1133">Transmembrane helix</keyword>
<dbReference type="AlphaFoldDB" id="A0A363NL74"/>
<evidence type="ECO:0000256" key="1">
    <source>
        <dbReference type="ARBA" id="ARBA00004141"/>
    </source>
</evidence>
<dbReference type="RefSeq" id="WP_108636790.1">
    <property type="nucleotide sequence ID" value="NZ_QCXX01000010.1"/>
</dbReference>
<dbReference type="Pfam" id="PF07291">
    <property type="entry name" value="MauE"/>
    <property type="match status" value="1"/>
</dbReference>
<feature type="transmembrane region" description="Helical" evidence="5">
    <location>
        <begin position="45"/>
        <end position="70"/>
    </location>
</feature>
<proteinExistence type="predicted"/>
<dbReference type="InterPro" id="IPR009908">
    <property type="entry name" value="Methylamine_util_MauE"/>
</dbReference>
<dbReference type="GO" id="GO:0030416">
    <property type="term" value="P:methylamine metabolic process"/>
    <property type="evidence" value="ECO:0007669"/>
    <property type="project" value="InterPro"/>
</dbReference>
<keyword evidence="8" id="KW-1185">Reference proteome</keyword>
<evidence type="ECO:0000256" key="2">
    <source>
        <dbReference type="ARBA" id="ARBA00022692"/>
    </source>
</evidence>
<comment type="caution">
    <text evidence="7">The sequence shown here is derived from an EMBL/GenBank/DDBJ whole genome shotgun (WGS) entry which is preliminary data.</text>
</comment>
<reference evidence="7 8" key="1">
    <citation type="submission" date="2018-04" db="EMBL/GenBank/DDBJ databases">
        <title>Sphingobacterium sp. M46 Genome.</title>
        <authorList>
            <person name="Cheng J."/>
            <person name="Li Y."/>
        </authorList>
    </citation>
    <scope>NUCLEOTIDE SEQUENCE [LARGE SCALE GENOMIC DNA]</scope>
    <source>
        <strain evidence="7 8">M46</strain>
    </source>
</reference>
<organism evidence="7 8">
    <name type="scientific">Sphingobacterium athyrii</name>
    <dbReference type="NCBI Taxonomy" id="2152717"/>
    <lineage>
        <taxon>Bacteria</taxon>
        <taxon>Pseudomonadati</taxon>
        <taxon>Bacteroidota</taxon>
        <taxon>Sphingobacteriia</taxon>
        <taxon>Sphingobacteriales</taxon>
        <taxon>Sphingobacteriaceae</taxon>
        <taxon>Sphingobacterium</taxon>
    </lineage>
</organism>
<sequence length="243" mass="27754">MEANKTSSIIYKILRSVMILFWIYVGMDKIWQLSAFRIALEQQPIISYLAPILFWLLPLMEIAVGILLAIPSVGLRAWGWRASTLLIIVFTIYIGLGVLNVYAQKPCMCTSFLSRISWTAHLLINIVILGLSITGWGLHRKVAKYSERVITGKTNIALFLICFIAMGAISYRNIHYTKSKDVWYAPDSLYYYPEHNDVSRPIVGSLAYRYDRYSGPYRQLFTKKSSKPTSLLTNRWLAVQKGG</sequence>
<feature type="transmembrane region" description="Helical" evidence="5">
    <location>
        <begin position="82"/>
        <end position="103"/>
    </location>
</feature>
<evidence type="ECO:0000256" key="4">
    <source>
        <dbReference type="ARBA" id="ARBA00023136"/>
    </source>
</evidence>
<evidence type="ECO:0000256" key="3">
    <source>
        <dbReference type="ARBA" id="ARBA00022989"/>
    </source>
</evidence>
<dbReference type="EMBL" id="QCXX01000010">
    <property type="protein sequence ID" value="PUV21450.1"/>
    <property type="molecule type" value="Genomic_DNA"/>
</dbReference>
<evidence type="ECO:0000259" key="6">
    <source>
        <dbReference type="Pfam" id="PF07291"/>
    </source>
</evidence>
<feature type="transmembrane region" description="Helical" evidence="5">
    <location>
        <begin position="150"/>
        <end position="171"/>
    </location>
</feature>
<dbReference type="OrthoDB" id="702624at2"/>
<evidence type="ECO:0000313" key="8">
    <source>
        <dbReference type="Proteomes" id="UP000250831"/>
    </source>
</evidence>